<evidence type="ECO:0000256" key="1">
    <source>
        <dbReference type="SAM" id="MobiDB-lite"/>
    </source>
</evidence>
<keyword evidence="4" id="KW-1185">Reference proteome</keyword>
<protein>
    <submittedName>
        <fullName evidence="3">(apollo) hypothetical protein</fullName>
    </submittedName>
</protein>
<name>A0A8S3WJ48_PARAO</name>
<evidence type="ECO:0000313" key="3">
    <source>
        <dbReference type="EMBL" id="CAG4962477.1"/>
    </source>
</evidence>
<evidence type="ECO:0000313" key="4">
    <source>
        <dbReference type="Proteomes" id="UP000691718"/>
    </source>
</evidence>
<dbReference type="AlphaFoldDB" id="A0A8S3WJ48"/>
<dbReference type="Proteomes" id="UP000691718">
    <property type="component" value="Unassembled WGS sequence"/>
</dbReference>
<reference evidence="3" key="1">
    <citation type="submission" date="2021-04" db="EMBL/GenBank/DDBJ databases">
        <authorList>
            <person name="Tunstrom K."/>
        </authorList>
    </citation>
    <scope>NUCLEOTIDE SEQUENCE</scope>
</reference>
<sequence>MGKRRKKKLPGEEVFEETTEEEEVDTSTEEDSEKEQRKYKPCVVSDYNRRKIICVKRIMRKLKNDAGRSLIQPTDTVAITFAFNVLPDHVDLHGWRFVPVFIAGDFKAHHTLWECSELDSRGRDVFVSIDDNNLIILNDGQMTTVESHRWRQNASDLTLVSSSLALSYLIELVKQAIHESTPSNQSSNRNVNINLQSLKINKKNLYLGGI</sequence>
<gene>
    <name evidence="3" type="ORF">PAPOLLO_LOCUS6789</name>
</gene>
<feature type="region of interest" description="Disordered" evidence="1">
    <location>
        <begin position="1"/>
        <end position="35"/>
    </location>
</feature>
<dbReference type="Pfam" id="PF14529">
    <property type="entry name" value="Exo_endo_phos_2"/>
    <property type="match status" value="1"/>
</dbReference>
<accession>A0A8S3WJ48</accession>
<feature type="compositionally biased region" description="Acidic residues" evidence="1">
    <location>
        <begin position="13"/>
        <end position="33"/>
    </location>
</feature>
<comment type="caution">
    <text evidence="3">The sequence shown here is derived from an EMBL/GenBank/DDBJ whole genome shotgun (WGS) entry which is preliminary data.</text>
</comment>
<feature type="domain" description="Endonuclease/exonuclease/phosphatase" evidence="2">
    <location>
        <begin position="99"/>
        <end position="167"/>
    </location>
</feature>
<dbReference type="EMBL" id="CAJQZP010000451">
    <property type="protein sequence ID" value="CAG4962477.1"/>
    <property type="molecule type" value="Genomic_DNA"/>
</dbReference>
<organism evidence="3 4">
    <name type="scientific">Parnassius apollo</name>
    <name type="common">Apollo butterfly</name>
    <name type="synonym">Papilio apollo</name>
    <dbReference type="NCBI Taxonomy" id="110799"/>
    <lineage>
        <taxon>Eukaryota</taxon>
        <taxon>Metazoa</taxon>
        <taxon>Ecdysozoa</taxon>
        <taxon>Arthropoda</taxon>
        <taxon>Hexapoda</taxon>
        <taxon>Insecta</taxon>
        <taxon>Pterygota</taxon>
        <taxon>Neoptera</taxon>
        <taxon>Endopterygota</taxon>
        <taxon>Lepidoptera</taxon>
        <taxon>Glossata</taxon>
        <taxon>Ditrysia</taxon>
        <taxon>Papilionoidea</taxon>
        <taxon>Papilionidae</taxon>
        <taxon>Parnassiinae</taxon>
        <taxon>Parnassini</taxon>
        <taxon>Parnassius</taxon>
        <taxon>Parnassius</taxon>
    </lineage>
</organism>
<proteinExistence type="predicted"/>
<dbReference type="OrthoDB" id="6929376at2759"/>
<evidence type="ECO:0000259" key="2">
    <source>
        <dbReference type="Pfam" id="PF14529"/>
    </source>
</evidence>
<dbReference type="InterPro" id="IPR005135">
    <property type="entry name" value="Endo/exonuclease/phosphatase"/>
</dbReference>
<dbReference type="GO" id="GO:0003824">
    <property type="term" value="F:catalytic activity"/>
    <property type="evidence" value="ECO:0007669"/>
    <property type="project" value="InterPro"/>
</dbReference>